<evidence type="ECO:0000313" key="4">
    <source>
        <dbReference type="Proteomes" id="UP001174932"/>
    </source>
</evidence>
<reference evidence="3" key="2">
    <citation type="submission" date="2023-07" db="EMBL/GenBank/DDBJ databases">
        <authorList>
            <person name="Shen H."/>
        </authorList>
    </citation>
    <scope>NUCLEOTIDE SEQUENCE</scope>
    <source>
        <strain evidence="3">TNR-22</strain>
    </source>
</reference>
<feature type="region of interest" description="Disordered" evidence="1">
    <location>
        <begin position="813"/>
        <end position="844"/>
    </location>
</feature>
<dbReference type="Gene3D" id="3.30.70.1070">
    <property type="entry name" value="Sporulation related repeat"/>
    <property type="match status" value="1"/>
</dbReference>
<dbReference type="RefSeq" id="WP_304375787.1">
    <property type="nucleotide sequence ID" value="NZ_JAUOZU010000006.1"/>
</dbReference>
<accession>A0ABT8YJT3</accession>
<dbReference type="Proteomes" id="UP001174932">
    <property type="component" value="Unassembled WGS sequence"/>
</dbReference>
<dbReference type="Pfam" id="PF05036">
    <property type="entry name" value="SPOR"/>
    <property type="match status" value="1"/>
</dbReference>
<dbReference type="EMBL" id="JAUOZU010000006">
    <property type="protein sequence ID" value="MDO6963881.1"/>
    <property type="molecule type" value="Genomic_DNA"/>
</dbReference>
<feature type="region of interest" description="Disordered" evidence="1">
    <location>
        <begin position="681"/>
        <end position="711"/>
    </location>
</feature>
<dbReference type="InterPro" id="IPR036680">
    <property type="entry name" value="SPOR-like_sf"/>
</dbReference>
<name>A0ABT8YJT3_9HYPH</name>
<sequence>MADKQLLLKDEDLFLSDDDPLAELARIVGYDPQRDAPKAAAAARREPEFDLENELLKEFELYEAPDAVAALEPVNEPVAAAPAPQPVAIKEEATAIVAEPPRRPASHPVFDLEDEIMREFAIFDARRGSPAPKAEPVLLDPSPVEPVAAVELAPSVHAPQEEPLYEQAVDAPVDSEISASWYSEDATPVSEDEEPVAVEREEPLAVDDDYWADLIADDLANVHLEDLEPHAAEAAPVIVEDVPAVEIETAPAADLIAAPAVEVAQEVPSSESLVAEPVDALLDAERELDLLLADPEPVSQPAAPSAVDVAPQAPEVPLFPSVEPVAASATDVAPAVEAATVPEPSPEIRTPVAKPSIDADLDDLLADVARFPVSESPLREMPPKGRRSLATPVAPGAQKAEPVLSFDKVAPLAAPAAIAAAAVETPARMPEPEMKAAFEAPAPRSFEPPVVAAAVPVAPMPVQKVPDVQSPVSQAQPVEHIEDNDIFDDANLDFDFGDLDFEDFELELSGAVAEVNSNASSRSAPSPVTASRDSLQALESAVVVPEPVREPVHAVAQEAIRRGDEGVADYSALPFDSTQIVGEEDELEVLADIDVPDVHVEVETPFEPDTNDYDLDVDAEMAQLFAATSNATGSVAAARNAKAPLRSGEAWDSANAKGAPREAATLEFDEFEKALEEDFRRSLSENRLPEGDDIGVLPPSYEPESRPSSSRKPWLMATAAGVVLLLGAAGGYAWLSGSTSLSTTSGEPRVILADKEPVKVVPDNKGGKTVPNQDKAVYDRVSGATTNEPQQQNLVTSKEEPVDVVQKTLMPENMPMDEDVPGTETQDTSDPRLLPEETADNVSTANKALTGVSPRKVRTMVVKADGTLVPREEIEETAPLKTNEADAAAAEKGDRALKVDPAEEVTDRLPAADATAAAQPEAKPEETAAEQPVAEQPAVPADADVAALEKAADATVDEAPAVKSVKTVKVEEAAPLPEARPVEQPVNVVAKVTENGNVEQPAAVDQQAAVAQENQPAATPLKPGTYVIQIASLPSEAEAQKSYAKLSSRFGSVIGGRGVDIKKAQIEGKGTYYRVRIPAGSKEEAQALCSRYKSAGGSCLVSR</sequence>
<evidence type="ECO:0000259" key="2">
    <source>
        <dbReference type="PROSITE" id="PS51724"/>
    </source>
</evidence>
<comment type="caution">
    <text evidence="3">The sequence shown here is derived from an EMBL/GenBank/DDBJ whole genome shotgun (WGS) entry which is preliminary data.</text>
</comment>
<feature type="region of interest" description="Disordered" evidence="1">
    <location>
        <begin position="332"/>
        <end position="353"/>
    </location>
</feature>
<dbReference type="SUPFAM" id="SSF110997">
    <property type="entry name" value="Sporulation related repeat"/>
    <property type="match status" value="1"/>
</dbReference>
<feature type="compositionally biased region" description="Basic and acidic residues" evidence="1">
    <location>
        <begin position="681"/>
        <end position="690"/>
    </location>
</feature>
<evidence type="ECO:0000313" key="3">
    <source>
        <dbReference type="EMBL" id="MDO6963881.1"/>
    </source>
</evidence>
<feature type="domain" description="SPOR" evidence="2">
    <location>
        <begin position="1020"/>
        <end position="1103"/>
    </location>
</feature>
<feature type="compositionally biased region" description="Low complexity" evidence="1">
    <location>
        <begin position="332"/>
        <end position="342"/>
    </location>
</feature>
<organism evidence="3 4">
    <name type="scientific">Rhizobium alvei</name>
    <dbReference type="NCBI Taxonomy" id="1132659"/>
    <lineage>
        <taxon>Bacteria</taxon>
        <taxon>Pseudomonadati</taxon>
        <taxon>Pseudomonadota</taxon>
        <taxon>Alphaproteobacteria</taxon>
        <taxon>Hyphomicrobiales</taxon>
        <taxon>Rhizobiaceae</taxon>
        <taxon>Rhizobium/Agrobacterium group</taxon>
        <taxon>Rhizobium</taxon>
    </lineage>
</organism>
<proteinExistence type="predicted"/>
<protein>
    <submittedName>
        <fullName evidence="3">SPOR domain-containing protein</fullName>
    </submittedName>
</protein>
<feature type="region of interest" description="Disordered" evidence="1">
    <location>
        <begin position="913"/>
        <end position="937"/>
    </location>
</feature>
<keyword evidence="4" id="KW-1185">Reference proteome</keyword>
<feature type="region of interest" description="Disordered" evidence="1">
    <location>
        <begin position="375"/>
        <end position="397"/>
    </location>
</feature>
<gene>
    <name evidence="3" type="ORF">Q4481_07920</name>
</gene>
<evidence type="ECO:0000256" key="1">
    <source>
        <dbReference type="SAM" id="MobiDB-lite"/>
    </source>
</evidence>
<reference evidence="3" key="1">
    <citation type="journal article" date="2015" name="Int. J. Syst. Evol. Microbiol.">
        <title>Rhizobium alvei sp. nov., isolated from a freshwater river.</title>
        <authorList>
            <person name="Sheu S.Y."/>
            <person name="Huang H.W."/>
            <person name="Young C.C."/>
            <person name="Chen W.M."/>
        </authorList>
    </citation>
    <scope>NUCLEOTIDE SEQUENCE</scope>
    <source>
        <strain evidence="3">TNR-22</strain>
    </source>
</reference>
<dbReference type="PROSITE" id="PS51724">
    <property type="entry name" value="SPOR"/>
    <property type="match status" value="1"/>
</dbReference>
<dbReference type="InterPro" id="IPR007730">
    <property type="entry name" value="SPOR-like_dom"/>
</dbReference>